<protein>
    <recommendedName>
        <fullName evidence="5">HTH lysR-type domain-containing protein</fullName>
    </recommendedName>
</protein>
<comment type="caution">
    <text evidence="6">The sequence shown here is derived from an EMBL/GenBank/DDBJ whole genome shotgun (WGS) entry which is preliminary data.</text>
</comment>
<comment type="similarity">
    <text evidence="1">Belongs to the LysR transcriptional regulatory family.</text>
</comment>
<dbReference type="InterPro" id="IPR036388">
    <property type="entry name" value="WH-like_DNA-bd_sf"/>
</dbReference>
<dbReference type="GO" id="GO:0003700">
    <property type="term" value="F:DNA-binding transcription factor activity"/>
    <property type="evidence" value="ECO:0007669"/>
    <property type="project" value="InterPro"/>
</dbReference>
<dbReference type="PROSITE" id="PS50931">
    <property type="entry name" value="HTH_LYSR"/>
    <property type="match status" value="1"/>
</dbReference>
<gene>
    <name evidence="6" type="ORF">LCGC14_0085720</name>
</gene>
<dbReference type="Gene3D" id="1.10.10.10">
    <property type="entry name" value="Winged helix-like DNA-binding domain superfamily/Winged helix DNA-binding domain"/>
    <property type="match status" value="1"/>
</dbReference>
<keyword evidence="3" id="KW-0238">DNA-binding</keyword>
<dbReference type="InterPro" id="IPR005119">
    <property type="entry name" value="LysR_subst-bd"/>
</dbReference>
<dbReference type="SUPFAM" id="SSF53850">
    <property type="entry name" value="Periplasmic binding protein-like II"/>
    <property type="match status" value="1"/>
</dbReference>
<dbReference type="SUPFAM" id="SSF46785">
    <property type="entry name" value="Winged helix' DNA-binding domain"/>
    <property type="match status" value="1"/>
</dbReference>
<proteinExistence type="inferred from homology"/>
<feature type="domain" description="HTH lysR-type" evidence="5">
    <location>
        <begin position="7"/>
        <end position="64"/>
    </location>
</feature>
<dbReference type="AlphaFoldDB" id="A0A0F9YIA8"/>
<evidence type="ECO:0000313" key="6">
    <source>
        <dbReference type="EMBL" id="KKO04214.1"/>
    </source>
</evidence>
<dbReference type="GO" id="GO:0003677">
    <property type="term" value="F:DNA binding"/>
    <property type="evidence" value="ECO:0007669"/>
    <property type="project" value="UniProtKB-KW"/>
</dbReference>
<name>A0A0F9YIA8_9ZZZZ</name>
<dbReference type="InterPro" id="IPR000847">
    <property type="entry name" value="LysR_HTH_N"/>
</dbReference>
<dbReference type="CDD" id="cd08459">
    <property type="entry name" value="PBP2_DntR_NahR_LinR_like"/>
    <property type="match status" value="1"/>
</dbReference>
<accession>A0A0F9YIA8</accession>
<evidence type="ECO:0000256" key="2">
    <source>
        <dbReference type="ARBA" id="ARBA00023015"/>
    </source>
</evidence>
<sequence length="301" mass="34088">MEKLANIDLNLLVVFDLLYQEQNTQRVALRLGITQPAVSHALKRLRHLLEDELFERTSQGLQPTPRASRLHPGIADALARMNDTLNLCDDFNPAKSDRTFHINMTDIGEIVFLPRLLQHLSQQAPGVSINTVRSHHNDLKHEMEEGEIDLAVGLIPQLGAGFYQQRLFVQRYVCLMREDHQLAEGNFSIEDFRAAHHAVVVAQGTGHGIIEEQLAHAGVVRPVRLTLPHFAAVPYIVSSSDLVVTVTSKLAEATRARFGLAVRELPLAFPEIPINLFWHRRFHQDPGNRWLRGLMFEMFSE</sequence>
<evidence type="ECO:0000256" key="3">
    <source>
        <dbReference type="ARBA" id="ARBA00023125"/>
    </source>
</evidence>
<reference evidence="6" key="1">
    <citation type="journal article" date="2015" name="Nature">
        <title>Complex archaea that bridge the gap between prokaryotes and eukaryotes.</title>
        <authorList>
            <person name="Spang A."/>
            <person name="Saw J.H."/>
            <person name="Jorgensen S.L."/>
            <person name="Zaremba-Niedzwiedzka K."/>
            <person name="Martijn J."/>
            <person name="Lind A.E."/>
            <person name="van Eijk R."/>
            <person name="Schleper C."/>
            <person name="Guy L."/>
            <person name="Ettema T.J."/>
        </authorList>
    </citation>
    <scope>NUCLEOTIDE SEQUENCE</scope>
</reference>
<dbReference type="PANTHER" id="PTHR30118">
    <property type="entry name" value="HTH-TYPE TRANSCRIPTIONAL REGULATOR LEUO-RELATED"/>
    <property type="match status" value="1"/>
</dbReference>
<dbReference type="PANTHER" id="PTHR30118:SF15">
    <property type="entry name" value="TRANSCRIPTIONAL REGULATORY PROTEIN"/>
    <property type="match status" value="1"/>
</dbReference>
<evidence type="ECO:0000256" key="4">
    <source>
        <dbReference type="ARBA" id="ARBA00023163"/>
    </source>
</evidence>
<dbReference type="InterPro" id="IPR036390">
    <property type="entry name" value="WH_DNA-bd_sf"/>
</dbReference>
<dbReference type="EMBL" id="LAZR01000023">
    <property type="protein sequence ID" value="KKO04214.1"/>
    <property type="molecule type" value="Genomic_DNA"/>
</dbReference>
<dbReference type="Pfam" id="PF00126">
    <property type="entry name" value="HTH_1"/>
    <property type="match status" value="1"/>
</dbReference>
<organism evidence="6">
    <name type="scientific">marine sediment metagenome</name>
    <dbReference type="NCBI Taxonomy" id="412755"/>
    <lineage>
        <taxon>unclassified sequences</taxon>
        <taxon>metagenomes</taxon>
        <taxon>ecological metagenomes</taxon>
    </lineage>
</organism>
<dbReference type="InterPro" id="IPR050389">
    <property type="entry name" value="LysR-type_TF"/>
</dbReference>
<keyword evidence="4" id="KW-0804">Transcription</keyword>
<evidence type="ECO:0000256" key="1">
    <source>
        <dbReference type="ARBA" id="ARBA00009437"/>
    </source>
</evidence>
<keyword evidence="2" id="KW-0805">Transcription regulation</keyword>
<dbReference type="Gene3D" id="3.40.190.10">
    <property type="entry name" value="Periplasmic binding protein-like II"/>
    <property type="match status" value="2"/>
</dbReference>
<dbReference type="Pfam" id="PF03466">
    <property type="entry name" value="LysR_substrate"/>
    <property type="match status" value="1"/>
</dbReference>
<dbReference type="PRINTS" id="PR00039">
    <property type="entry name" value="HTHLYSR"/>
</dbReference>
<evidence type="ECO:0000259" key="5">
    <source>
        <dbReference type="PROSITE" id="PS50931"/>
    </source>
</evidence>